<dbReference type="AlphaFoldDB" id="A0AA40CPQ3"/>
<protein>
    <submittedName>
        <fullName evidence="2">Uncharacterized protein</fullName>
    </submittedName>
</protein>
<accession>A0AA40CPQ3</accession>
<keyword evidence="3" id="KW-1185">Reference proteome</keyword>
<dbReference type="EMBL" id="JAULSV010000004">
    <property type="protein sequence ID" value="KAK0646520.1"/>
    <property type="molecule type" value="Genomic_DNA"/>
</dbReference>
<reference evidence="2" key="1">
    <citation type="submission" date="2023-06" db="EMBL/GenBank/DDBJ databases">
        <title>Genome-scale phylogeny and comparative genomics of the fungal order Sordariales.</title>
        <authorList>
            <consortium name="Lawrence Berkeley National Laboratory"/>
            <person name="Hensen N."/>
            <person name="Bonometti L."/>
            <person name="Westerberg I."/>
            <person name="Brannstrom I.O."/>
            <person name="Guillou S."/>
            <person name="Cros-Aarteil S."/>
            <person name="Calhoun S."/>
            <person name="Haridas S."/>
            <person name="Kuo A."/>
            <person name="Mondo S."/>
            <person name="Pangilinan J."/>
            <person name="Riley R."/>
            <person name="Labutti K."/>
            <person name="Andreopoulos B."/>
            <person name="Lipzen A."/>
            <person name="Chen C."/>
            <person name="Yanf M."/>
            <person name="Daum C."/>
            <person name="Ng V."/>
            <person name="Clum A."/>
            <person name="Steindorff A."/>
            <person name="Ohm R."/>
            <person name="Martin F."/>
            <person name="Silar P."/>
            <person name="Natvig D."/>
            <person name="Lalanne C."/>
            <person name="Gautier V."/>
            <person name="Ament-Velasquez S.L."/>
            <person name="Kruys A."/>
            <person name="Hutchinson M.I."/>
            <person name="Powell A.J."/>
            <person name="Barry K."/>
            <person name="Miller A.N."/>
            <person name="Grigoriev I.V."/>
            <person name="Debuchy R."/>
            <person name="Gladieux P."/>
            <person name="Thoren M.H."/>
            <person name="Johannesson H."/>
        </authorList>
    </citation>
    <scope>NUCLEOTIDE SEQUENCE</scope>
    <source>
        <strain evidence="2">SMH2532-1</strain>
    </source>
</reference>
<organism evidence="2 3">
    <name type="scientific">Cercophora newfieldiana</name>
    <dbReference type="NCBI Taxonomy" id="92897"/>
    <lineage>
        <taxon>Eukaryota</taxon>
        <taxon>Fungi</taxon>
        <taxon>Dikarya</taxon>
        <taxon>Ascomycota</taxon>
        <taxon>Pezizomycotina</taxon>
        <taxon>Sordariomycetes</taxon>
        <taxon>Sordariomycetidae</taxon>
        <taxon>Sordariales</taxon>
        <taxon>Lasiosphaeriaceae</taxon>
        <taxon>Cercophora</taxon>
    </lineage>
</organism>
<evidence type="ECO:0000313" key="2">
    <source>
        <dbReference type="EMBL" id="KAK0646520.1"/>
    </source>
</evidence>
<proteinExistence type="predicted"/>
<name>A0AA40CPQ3_9PEZI</name>
<evidence type="ECO:0000313" key="3">
    <source>
        <dbReference type="Proteomes" id="UP001174936"/>
    </source>
</evidence>
<sequence>MSSRPLIRLVCGLQRSAGLRLRPSSCSTIGIRSDGGAERRGVGAGEAGEADGICARPEASSQGWLRPCSAVATPHGSCPPTFPDLACNLVALFDAACLTSKTANAQELEGYVCCYHSFLDQSTQPCQHRREILGSPLGGGPDGDDAKAGCQSEGKARSETRLRVGLQSWGKRS</sequence>
<gene>
    <name evidence="2" type="ORF">B0T16DRAFT_163940</name>
</gene>
<evidence type="ECO:0000256" key="1">
    <source>
        <dbReference type="SAM" id="MobiDB-lite"/>
    </source>
</evidence>
<dbReference type="Proteomes" id="UP001174936">
    <property type="component" value="Unassembled WGS sequence"/>
</dbReference>
<comment type="caution">
    <text evidence="2">The sequence shown here is derived from an EMBL/GenBank/DDBJ whole genome shotgun (WGS) entry which is preliminary data.</text>
</comment>
<feature type="region of interest" description="Disordered" evidence="1">
    <location>
        <begin position="131"/>
        <end position="173"/>
    </location>
</feature>